<gene>
    <name evidence="1" type="ORF">SAMN05443529_107138</name>
</gene>
<name>A0A1G7XXR7_9FIRM</name>
<dbReference type="RefSeq" id="WP_092332156.1">
    <property type="nucleotide sequence ID" value="NZ_FNCP01000007.1"/>
</dbReference>
<dbReference type="EMBL" id="FNCP01000007">
    <property type="protein sequence ID" value="SDG88974.1"/>
    <property type="molecule type" value="Genomic_DNA"/>
</dbReference>
<accession>A0A1G7XXR7</accession>
<dbReference type="InterPro" id="IPR006439">
    <property type="entry name" value="HAD-SF_hydro_IA"/>
</dbReference>
<evidence type="ECO:0000313" key="1">
    <source>
        <dbReference type="EMBL" id="SDG88974.1"/>
    </source>
</evidence>
<evidence type="ECO:0000313" key="2">
    <source>
        <dbReference type="Proteomes" id="UP000198656"/>
    </source>
</evidence>
<dbReference type="InterPro" id="IPR036412">
    <property type="entry name" value="HAD-like_sf"/>
</dbReference>
<dbReference type="AlphaFoldDB" id="A0A1G7XXR7"/>
<sequence>MIQAILFDIEGTLTNLDMVKFMQNYLGILAPRFSHIISPDKFTKQLIKSMENVQKEGNHEQTLMQAFFEDFSKSTGQSVQTLKQIFDRFYTTDFPALRCLVQPNAQGVKVVAKSIQEGFLTAIVSDPLMPLVAIQEQIRWMDLNPEQFKVIASLDNFHYTKPHLEFFAEIAEKLGVRSESCLLVSTHIKDLICQELGMQVFLVEKALESKNQDHQAGQLEDLYRLISNGLL</sequence>
<protein>
    <submittedName>
        <fullName evidence="1">Putative hydrolase of the HAD superfamily</fullName>
    </submittedName>
</protein>
<keyword evidence="1" id="KW-0378">Hydrolase</keyword>
<dbReference type="Gene3D" id="3.40.50.1000">
    <property type="entry name" value="HAD superfamily/HAD-like"/>
    <property type="match status" value="1"/>
</dbReference>
<dbReference type="GO" id="GO:0016787">
    <property type="term" value="F:hydrolase activity"/>
    <property type="evidence" value="ECO:0007669"/>
    <property type="project" value="UniProtKB-KW"/>
</dbReference>
<organism evidence="1 2">
    <name type="scientific">Desulfosporosinus hippei DSM 8344</name>
    <dbReference type="NCBI Taxonomy" id="1121419"/>
    <lineage>
        <taxon>Bacteria</taxon>
        <taxon>Bacillati</taxon>
        <taxon>Bacillota</taxon>
        <taxon>Clostridia</taxon>
        <taxon>Eubacteriales</taxon>
        <taxon>Desulfitobacteriaceae</taxon>
        <taxon>Desulfosporosinus</taxon>
    </lineage>
</organism>
<dbReference type="SFLD" id="SFLDS00003">
    <property type="entry name" value="Haloacid_Dehalogenase"/>
    <property type="match status" value="1"/>
</dbReference>
<keyword evidence="2" id="KW-1185">Reference proteome</keyword>
<dbReference type="SUPFAM" id="SSF56784">
    <property type="entry name" value="HAD-like"/>
    <property type="match status" value="1"/>
</dbReference>
<dbReference type="InterPro" id="IPR023214">
    <property type="entry name" value="HAD_sf"/>
</dbReference>
<dbReference type="PRINTS" id="PR00413">
    <property type="entry name" value="HADHALOGNASE"/>
</dbReference>
<dbReference type="Proteomes" id="UP000198656">
    <property type="component" value="Unassembled WGS sequence"/>
</dbReference>
<proteinExistence type="predicted"/>
<dbReference type="STRING" id="1121419.SAMN05443529_107138"/>
<reference evidence="2" key="1">
    <citation type="submission" date="2016-10" db="EMBL/GenBank/DDBJ databases">
        <authorList>
            <person name="Varghese N."/>
            <person name="Submissions S."/>
        </authorList>
    </citation>
    <scope>NUCLEOTIDE SEQUENCE [LARGE SCALE GENOMIC DNA]</scope>
    <source>
        <strain evidence="2">DSM 8344</strain>
    </source>
</reference>
<dbReference type="OrthoDB" id="9809962at2"/>
<dbReference type="SFLD" id="SFLDG01129">
    <property type="entry name" value="C1.5:_HAD__Beta-PGM__Phosphata"/>
    <property type="match status" value="1"/>
</dbReference>